<keyword evidence="2" id="KW-1185">Reference proteome</keyword>
<sequence>MVLAKSILFAGAALLQGALAIDWHSICLEFPPAPGECAIIADYSQAFYETNDPSATLYDHNCNVVIESKDLDPLSPHFGWYGKAKNQEIYGTLDYVGAKDIGPWTVKIDGKVAEIANRPTRSVNQGVTVHWFRQANFRGCKAA</sequence>
<organism evidence="1 2">
    <name type="scientific">Trichothecium roseum</name>
    <dbReference type="NCBI Taxonomy" id="47278"/>
    <lineage>
        <taxon>Eukaryota</taxon>
        <taxon>Fungi</taxon>
        <taxon>Dikarya</taxon>
        <taxon>Ascomycota</taxon>
        <taxon>Pezizomycotina</taxon>
        <taxon>Sordariomycetes</taxon>
        <taxon>Hypocreomycetidae</taxon>
        <taxon>Hypocreales</taxon>
        <taxon>Hypocreales incertae sedis</taxon>
        <taxon>Trichothecium</taxon>
    </lineage>
</organism>
<evidence type="ECO:0000313" key="2">
    <source>
        <dbReference type="Proteomes" id="UP001163324"/>
    </source>
</evidence>
<dbReference type="EMBL" id="CM047941">
    <property type="protein sequence ID" value="KAI9903068.1"/>
    <property type="molecule type" value="Genomic_DNA"/>
</dbReference>
<name>A0ACC0VC82_9HYPO</name>
<gene>
    <name evidence="1" type="ORF">N3K66_002420</name>
</gene>
<protein>
    <submittedName>
        <fullName evidence="1">Uncharacterized protein</fullName>
    </submittedName>
</protein>
<reference evidence="1" key="1">
    <citation type="submission" date="2022-10" db="EMBL/GenBank/DDBJ databases">
        <title>Complete Genome of Trichothecium roseum strain YXFP-22015, a Plant Pathogen Isolated from Citrus.</title>
        <authorList>
            <person name="Wang Y."/>
            <person name="Zhu L."/>
        </authorList>
    </citation>
    <scope>NUCLEOTIDE SEQUENCE</scope>
    <source>
        <strain evidence="1">YXFP-22015</strain>
    </source>
</reference>
<accession>A0ACC0VC82</accession>
<dbReference type="Proteomes" id="UP001163324">
    <property type="component" value="Chromosome 2"/>
</dbReference>
<comment type="caution">
    <text evidence="1">The sequence shown here is derived from an EMBL/GenBank/DDBJ whole genome shotgun (WGS) entry which is preliminary data.</text>
</comment>
<proteinExistence type="predicted"/>
<evidence type="ECO:0000313" key="1">
    <source>
        <dbReference type="EMBL" id="KAI9903068.1"/>
    </source>
</evidence>